<gene>
    <name evidence="3" type="primary">Aste57867_1465</name>
    <name evidence="2" type="ORF">As57867_001464</name>
    <name evidence="3" type="ORF">ASTE57867_1465</name>
</gene>
<dbReference type="EMBL" id="VJMH01000118">
    <property type="protein sequence ID" value="KAF0718808.1"/>
    <property type="molecule type" value="Genomic_DNA"/>
</dbReference>
<evidence type="ECO:0000313" key="4">
    <source>
        <dbReference type="Proteomes" id="UP000332933"/>
    </source>
</evidence>
<name>A0A485K7X0_9STRA</name>
<accession>A0A485K7X0</accession>
<evidence type="ECO:0000313" key="3">
    <source>
        <dbReference type="EMBL" id="VFT78681.1"/>
    </source>
</evidence>
<dbReference type="AlphaFoldDB" id="A0A485K7X0"/>
<proteinExistence type="predicted"/>
<evidence type="ECO:0000313" key="2">
    <source>
        <dbReference type="EMBL" id="KAF0718808.1"/>
    </source>
</evidence>
<keyword evidence="4" id="KW-1185">Reference proteome</keyword>
<feature type="region of interest" description="Disordered" evidence="1">
    <location>
        <begin position="1"/>
        <end position="23"/>
    </location>
</feature>
<reference evidence="2" key="2">
    <citation type="submission" date="2019-06" db="EMBL/GenBank/DDBJ databases">
        <title>Genomics analysis of Aphanomyces spp. identifies a new class of oomycete effector associated with host adaptation.</title>
        <authorList>
            <person name="Gaulin E."/>
        </authorList>
    </citation>
    <scope>NUCLEOTIDE SEQUENCE</scope>
    <source>
        <strain evidence="2">CBS 578.67</strain>
    </source>
</reference>
<evidence type="ECO:0000256" key="1">
    <source>
        <dbReference type="SAM" id="MobiDB-lite"/>
    </source>
</evidence>
<feature type="compositionally biased region" description="Basic residues" evidence="1">
    <location>
        <begin position="9"/>
        <end position="23"/>
    </location>
</feature>
<dbReference type="EMBL" id="CAADRA010000118">
    <property type="protein sequence ID" value="VFT78681.1"/>
    <property type="molecule type" value="Genomic_DNA"/>
</dbReference>
<organism evidence="3 4">
    <name type="scientific">Aphanomyces stellatus</name>
    <dbReference type="NCBI Taxonomy" id="120398"/>
    <lineage>
        <taxon>Eukaryota</taxon>
        <taxon>Sar</taxon>
        <taxon>Stramenopiles</taxon>
        <taxon>Oomycota</taxon>
        <taxon>Saprolegniomycetes</taxon>
        <taxon>Saprolegniales</taxon>
        <taxon>Verrucalvaceae</taxon>
        <taxon>Aphanomyces</taxon>
    </lineage>
</organism>
<protein>
    <submittedName>
        <fullName evidence="3">Aste57867_1465 protein</fullName>
    </submittedName>
</protein>
<dbReference type="Proteomes" id="UP000332933">
    <property type="component" value="Unassembled WGS sequence"/>
</dbReference>
<reference evidence="3 4" key="1">
    <citation type="submission" date="2019-03" db="EMBL/GenBank/DDBJ databases">
        <authorList>
            <person name="Gaulin E."/>
            <person name="Dumas B."/>
        </authorList>
    </citation>
    <scope>NUCLEOTIDE SEQUENCE [LARGE SCALE GENOMIC DNA]</scope>
    <source>
        <strain evidence="3">CBS 568.67</strain>
    </source>
</reference>
<sequence>MKSDDISKARKRHQGCLRQQKHQAAKKEVRQMLEAELRYLEDQLEARRTSATTSSHRTGSSHRLLAVIFYQTQSLREQVQRQRNLLELLHAWVLSQEPQPGLVSRHAWVDCTLLADPTARHEGFEWLSRRVYHTALTNCPFGSFVGDAFRPGVAISNDGNDSDMAVTACGGHSQMTVFCDFNRVANAYWQHQRATTLGLPVVENVHDGLIYCQRSIPQMDLHMRTVLRLFHEPQRSVLTALTVSDDEKYPGHSTEWRVHGYKWTVFEHVAEGVTLIREANCLHFAPTCQGESSLPRIGHLFGVPPLSDTPVCYIYRLRAIVEGFDRERYHGVCLTLLQELEQTAADEARVHATN</sequence>